<evidence type="ECO:0000256" key="1">
    <source>
        <dbReference type="ARBA" id="ARBA00022737"/>
    </source>
</evidence>
<name>A0ABD2QG10_9PLAT</name>
<dbReference type="Proteomes" id="UP001626550">
    <property type="component" value="Unassembled WGS sequence"/>
</dbReference>
<evidence type="ECO:0000259" key="3">
    <source>
        <dbReference type="SMART" id="SM00322"/>
    </source>
</evidence>
<reference evidence="4 5" key="1">
    <citation type="submission" date="2024-11" db="EMBL/GenBank/DDBJ databases">
        <title>Adaptive evolution of stress response genes in parasites aligns with host niche diversity.</title>
        <authorList>
            <person name="Hahn C."/>
            <person name="Resl P."/>
        </authorList>
    </citation>
    <scope>NUCLEOTIDE SEQUENCE [LARGE SCALE GENOMIC DNA]</scope>
    <source>
        <strain evidence="4">EGGRZ-B1_66</strain>
        <tissue evidence="4">Body</tissue>
    </source>
</reference>
<organism evidence="4 5">
    <name type="scientific">Cichlidogyrus casuarinus</name>
    <dbReference type="NCBI Taxonomy" id="1844966"/>
    <lineage>
        <taxon>Eukaryota</taxon>
        <taxon>Metazoa</taxon>
        <taxon>Spiralia</taxon>
        <taxon>Lophotrochozoa</taxon>
        <taxon>Platyhelminthes</taxon>
        <taxon>Monogenea</taxon>
        <taxon>Monopisthocotylea</taxon>
        <taxon>Dactylogyridea</taxon>
        <taxon>Ancyrocephalidae</taxon>
        <taxon>Cichlidogyrus</taxon>
    </lineage>
</organism>
<sequence length="251" mass="26798">MSVENPPPLDVRMLVHSSQAGCVIGKSGAKIRELRENSGLKTLKMYQMLCPSSTDRVIQLVGDLDKIIGCVTSINELLGESPIRGARHSFDTRHSNEAIAIEYGGWANPSVPVNNRPYANPAYGPGFVSGNRGGMFNDMGRMGPGNGPGGDATAAAMMAAGMMRGAPPRMSMAMTSTTQVSVSDKMIGAIMGRAGSRINQVRQESGADIKISNQDPNSEDRIITITGTPDQIQNAQFLLQVCVRKYGEAHM</sequence>
<dbReference type="Gene3D" id="3.30.1370.10">
    <property type="entry name" value="K Homology domain, type 1"/>
    <property type="match status" value="2"/>
</dbReference>
<evidence type="ECO:0000313" key="4">
    <source>
        <dbReference type="EMBL" id="KAL3318474.1"/>
    </source>
</evidence>
<comment type="caution">
    <text evidence="4">The sequence shown here is derived from an EMBL/GenBank/DDBJ whole genome shotgun (WGS) entry which is preliminary data.</text>
</comment>
<dbReference type="InterPro" id="IPR004088">
    <property type="entry name" value="KH_dom_type_1"/>
</dbReference>
<gene>
    <name evidence="4" type="ORF">Ciccas_002869</name>
</gene>
<dbReference type="Pfam" id="PF00013">
    <property type="entry name" value="KH_1"/>
    <property type="match status" value="2"/>
</dbReference>
<dbReference type="EMBL" id="JBJKFK010000240">
    <property type="protein sequence ID" value="KAL3318474.1"/>
    <property type="molecule type" value="Genomic_DNA"/>
</dbReference>
<feature type="domain" description="K Homology" evidence="3">
    <location>
        <begin position="7"/>
        <end position="79"/>
    </location>
</feature>
<dbReference type="SMART" id="SM00322">
    <property type="entry name" value="KH"/>
    <property type="match status" value="2"/>
</dbReference>
<keyword evidence="1" id="KW-0677">Repeat</keyword>
<dbReference type="GO" id="GO:0003723">
    <property type="term" value="F:RNA binding"/>
    <property type="evidence" value="ECO:0007669"/>
    <property type="project" value="UniProtKB-UniRule"/>
</dbReference>
<dbReference type="InterPro" id="IPR004087">
    <property type="entry name" value="KH_dom"/>
</dbReference>
<dbReference type="AlphaFoldDB" id="A0ABD2QG10"/>
<evidence type="ECO:0000313" key="5">
    <source>
        <dbReference type="Proteomes" id="UP001626550"/>
    </source>
</evidence>
<protein>
    <recommendedName>
        <fullName evidence="3">K Homology domain-containing protein</fullName>
    </recommendedName>
</protein>
<accession>A0ABD2QG10</accession>
<proteinExistence type="predicted"/>
<dbReference type="PROSITE" id="PS50084">
    <property type="entry name" value="KH_TYPE_1"/>
    <property type="match status" value="2"/>
</dbReference>
<dbReference type="PANTHER" id="PTHR10288">
    <property type="entry name" value="KH DOMAIN CONTAINING RNA BINDING PROTEIN"/>
    <property type="match status" value="1"/>
</dbReference>
<feature type="domain" description="K Homology" evidence="3">
    <location>
        <begin position="174"/>
        <end position="244"/>
    </location>
</feature>
<dbReference type="CDD" id="cd22434">
    <property type="entry name" value="KH-I_HNRNPK_rpt3"/>
    <property type="match status" value="1"/>
</dbReference>
<evidence type="ECO:0000256" key="2">
    <source>
        <dbReference type="PROSITE-ProRule" id="PRU00117"/>
    </source>
</evidence>
<keyword evidence="2" id="KW-0694">RNA-binding</keyword>
<dbReference type="InterPro" id="IPR036612">
    <property type="entry name" value="KH_dom_type_1_sf"/>
</dbReference>
<keyword evidence="5" id="KW-1185">Reference proteome</keyword>
<dbReference type="SUPFAM" id="SSF54791">
    <property type="entry name" value="Eukaryotic type KH-domain (KH-domain type I)"/>
    <property type="match status" value="2"/>
</dbReference>